<evidence type="ECO:0000256" key="8">
    <source>
        <dbReference type="SAM" id="Phobius"/>
    </source>
</evidence>
<dbReference type="PANTHER" id="PTHR48022">
    <property type="entry name" value="PLASTIDIC GLUCOSE TRANSPORTER 4"/>
    <property type="match status" value="1"/>
</dbReference>
<feature type="transmembrane region" description="Helical" evidence="8">
    <location>
        <begin position="444"/>
        <end position="463"/>
    </location>
</feature>
<feature type="transmembrane region" description="Helical" evidence="8">
    <location>
        <begin position="12"/>
        <end position="33"/>
    </location>
</feature>
<dbReference type="Proteomes" id="UP000184330">
    <property type="component" value="Unassembled WGS sequence"/>
</dbReference>
<feature type="transmembrane region" description="Helical" evidence="8">
    <location>
        <begin position="357"/>
        <end position="373"/>
    </location>
</feature>
<keyword evidence="4 8" id="KW-0812">Transmembrane</keyword>
<evidence type="ECO:0000256" key="4">
    <source>
        <dbReference type="ARBA" id="ARBA00022692"/>
    </source>
</evidence>
<feature type="transmembrane region" description="Helical" evidence="8">
    <location>
        <begin position="332"/>
        <end position="351"/>
    </location>
</feature>
<evidence type="ECO:0000259" key="9">
    <source>
        <dbReference type="PROSITE" id="PS50850"/>
    </source>
</evidence>
<keyword evidence="6 8" id="KW-0472">Membrane</keyword>
<dbReference type="InterPro" id="IPR005829">
    <property type="entry name" value="Sugar_transporter_CS"/>
</dbReference>
<accession>A0A1L7XXA2</accession>
<evidence type="ECO:0000256" key="3">
    <source>
        <dbReference type="ARBA" id="ARBA00022448"/>
    </source>
</evidence>
<dbReference type="InterPro" id="IPR005828">
    <property type="entry name" value="MFS_sugar_transport-like"/>
</dbReference>
<organism evidence="10 11">
    <name type="scientific">Phialocephala subalpina</name>
    <dbReference type="NCBI Taxonomy" id="576137"/>
    <lineage>
        <taxon>Eukaryota</taxon>
        <taxon>Fungi</taxon>
        <taxon>Dikarya</taxon>
        <taxon>Ascomycota</taxon>
        <taxon>Pezizomycotina</taxon>
        <taxon>Leotiomycetes</taxon>
        <taxon>Helotiales</taxon>
        <taxon>Mollisiaceae</taxon>
        <taxon>Phialocephala</taxon>
        <taxon>Phialocephala fortinii species complex</taxon>
    </lineage>
</organism>
<evidence type="ECO:0000256" key="5">
    <source>
        <dbReference type="ARBA" id="ARBA00022989"/>
    </source>
</evidence>
<sequence>MWITELEGHSLTIGITVTCGVAFMLFGFDQGVFGGILGNPQFISTFKNPTPTIQGQIVSTYDIGCILGALMTIFIGDHLGRKRTIMLACLFVIVGGALQASSFSLPQMIIARIIGGLGIGMESAAIPMWQSETCKPQHRGKLVALQLVLVIGGIVLTEWINLGFSYISNKPVSWRFPLSFQCFFAILAIIMVACMPESPRWLCLKERNTEAQVVIARLMAKPVDSNEVIESLQLIMGTVSHEKELEKVGWREIFSNGEQQTFRRICLGAGCSLFQQMGGINVVVYYLPVILTQSFGFSNQLALILTAVDFISLMVWGSVVMLAIDRWGRRKLMLLGAFGMGCSFTVAVIGLALETKVSYAVAVTGIFVYNVFFPRLDFQKHSFCEQGKSLGISFLSIPFSYPSEINSQRHRNLGASVAMMTQWLFVYVIVLITPIGIANIGWKFYIIFAVLNFVWVPIIYYFYIETAGLSLEEIDKLFEIHYKGGKGMTWKEATRLAKEHIAFTKLQIHDKTQLAYQVEVDHVENVEKGASIERISV</sequence>
<feature type="transmembrane region" description="Helical" evidence="8">
    <location>
        <begin position="300"/>
        <end position="320"/>
    </location>
</feature>
<dbReference type="SUPFAM" id="SSF103473">
    <property type="entry name" value="MFS general substrate transporter"/>
    <property type="match status" value="1"/>
</dbReference>
<feature type="domain" description="Major facilitator superfamily (MFS) profile" evidence="9">
    <location>
        <begin position="15"/>
        <end position="467"/>
    </location>
</feature>
<dbReference type="InterPro" id="IPR003663">
    <property type="entry name" value="Sugar/inositol_transpt"/>
</dbReference>
<dbReference type="EMBL" id="FJOG01000077">
    <property type="protein sequence ID" value="CZR69691.1"/>
    <property type="molecule type" value="Genomic_DNA"/>
</dbReference>
<keyword evidence="3 7" id="KW-0813">Transport</keyword>
<feature type="transmembrane region" description="Helical" evidence="8">
    <location>
        <begin position="174"/>
        <end position="195"/>
    </location>
</feature>
<dbReference type="Pfam" id="PF00083">
    <property type="entry name" value="Sugar_tr"/>
    <property type="match status" value="1"/>
</dbReference>
<dbReference type="InterPro" id="IPR020846">
    <property type="entry name" value="MFS_dom"/>
</dbReference>
<dbReference type="PROSITE" id="PS50850">
    <property type="entry name" value="MFS"/>
    <property type="match status" value="1"/>
</dbReference>
<proteinExistence type="inferred from homology"/>
<feature type="transmembrane region" description="Helical" evidence="8">
    <location>
        <begin position="265"/>
        <end position="288"/>
    </location>
</feature>
<name>A0A1L7XXA2_9HELO</name>
<dbReference type="GO" id="GO:0005351">
    <property type="term" value="F:carbohydrate:proton symporter activity"/>
    <property type="evidence" value="ECO:0007669"/>
    <property type="project" value="TreeGrafter"/>
</dbReference>
<evidence type="ECO:0000256" key="7">
    <source>
        <dbReference type="RuleBase" id="RU003346"/>
    </source>
</evidence>
<evidence type="ECO:0000256" key="2">
    <source>
        <dbReference type="ARBA" id="ARBA00010992"/>
    </source>
</evidence>
<feature type="transmembrane region" description="Helical" evidence="8">
    <location>
        <begin position="142"/>
        <end position="162"/>
    </location>
</feature>
<dbReference type="Gene3D" id="1.20.1250.20">
    <property type="entry name" value="MFS general substrate transporter like domains"/>
    <property type="match status" value="1"/>
</dbReference>
<dbReference type="PROSITE" id="PS00216">
    <property type="entry name" value="SUGAR_TRANSPORT_1"/>
    <property type="match status" value="1"/>
</dbReference>
<evidence type="ECO:0000313" key="11">
    <source>
        <dbReference type="Proteomes" id="UP000184330"/>
    </source>
</evidence>
<keyword evidence="11" id="KW-1185">Reference proteome</keyword>
<dbReference type="GO" id="GO:0016020">
    <property type="term" value="C:membrane"/>
    <property type="evidence" value="ECO:0007669"/>
    <property type="project" value="UniProtKB-SubCell"/>
</dbReference>
<keyword evidence="5 8" id="KW-1133">Transmembrane helix</keyword>
<evidence type="ECO:0000313" key="10">
    <source>
        <dbReference type="EMBL" id="CZR69691.1"/>
    </source>
</evidence>
<feature type="transmembrane region" description="Helical" evidence="8">
    <location>
        <begin position="85"/>
        <end position="103"/>
    </location>
</feature>
<dbReference type="NCBIfam" id="TIGR00879">
    <property type="entry name" value="SP"/>
    <property type="match status" value="1"/>
</dbReference>
<gene>
    <name evidence="10" type="ORF">PAC_19591</name>
</gene>
<comment type="subcellular location">
    <subcellularLocation>
        <location evidence="1">Membrane</location>
        <topology evidence="1">Multi-pass membrane protein</topology>
    </subcellularLocation>
</comment>
<dbReference type="InterPro" id="IPR036259">
    <property type="entry name" value="MFS_trans_sf"/>
</dbReference>
<feature type="transmembrane region" description="Helical" evidence="8">
    <location>
        <begin position="417"/>
        <end position="438"/>
    </location>
</feature>
<protein>
    <submittedName>
        <fullName evidence="10">Related to MFS sugar transporter</fullName>
    </submittedName>
</protein>
<dbReference type="PRINTS" id="PR00171">
    <property type="entry name" value="SUGRTRNSPORT"/>
</dbReference>
<dbReference type="OrthoDB" id="6133115at2759"/>
<dbReference type="AlphaFoldDB" id="A0A1L7XXA2"/>
<evidence type="ECO:0000256" key="6">
    <source>
        <dbReference type="ARBA" id="ARBA00023136"/>
    </source>
</evidence>
<dbReference type="PANTHER" id="PTHR48022:SF28">
    <property type="entry name" value="MAJOR FACILITATOR SUPERFAMILY (MFS) PROFILE DOMAIN-CONTAINING PROTEIN-RELATED"/>
    <property type="match status" value="1"/>
</dbReference>
<keyword evidence="10" id="KW-0762">Sugar transport</keyword>
<feature type="transmembrane region" description="Helical" evidence="8">
    <location>
        <begin position="53"/>
        <end position="73"/>
    </location>
</feature>
<evidence type="ECO:0000256" key="1">
    <source>
        <dbReference type="ARBA" id="ARBA00004141"/>
    </source>
</evidence>
<comment type="similarity">
    <text evidence="2 7">Belongs to the major facilitator superfamily. Sugar transporter (TC 2.A.1.1) family.</text>
</comment>
<feature type="transmembrane region" description="Helical" evidence="8">
    <location>
        <begin position="109"/>
        <end position="130"/>
    </location>
</feature>
<reference evidence="10 11" key="1">
    <citation type="submission" date="2016-03" db="EMBL/GenBank/DDBJ databases">
        <authorList>
            <person name="Ploux O."/>
        </authorList>
    </citation>
    <scope>NUCLEOTIDE SEQUENCE [LARGE SCALE GENOMIC DNA]</scope>
    <source>
        <strain evidence="10 11">UAMH 11012</strain>
    </source>
</reference>
<dbReference type="InterPro" id="IPR050360">
    <property type="entry name" value="MFS_Sugar_Transporters"/>
</dbReference>